<feature type="chain" id="PRO_5041415135" evidence="1">
    <location>
        <begin position="19"/>
        <end position="141"/>
    </location>
</feature>
<evidence type="ECO:0000313" key="3">
    <source>
        <dbReference type="Proteomes" id="UP001163846"/>
    </source>
</evidence>
<gene>
    <name evidence="2" type="ORF">F5878DRAFT_629504</name>
</gene>
<organism evidence="2 3">
    <name type="scientific">Lentinula raphanica</name>
    <dbReference type="NCBI Taxonomy" id="153919"/>
    <lineage>
        <taxon>Eukaryota</taxon>
        <taxon>Fungi</taxon>
        <taxon>Dikarya</taxon>
        <taxon>Basidiomycota</taxon>
        <taxon>Agaricomycotina</taxon>
        <taxon>Agaricomycetes</taxon>
        <taxon>Agaricomycetidae</taxon>
        <taxon>Agaricales</taxon>
        <taxon>Marasmiineae</taxon>
        <taxon>Omphalotaceae</taxon>
        <taxon>Lentinula</taxon>
    </lineage>
</organism>
<feature type="signal peptide" evidence="1">
    <location>
        <begin position="1"/>
        <end position="18"/>
    </location>
</feature>
<dbReference type="PROSITE" id="PS51257">
    <property type="entry name" value="PROKAR_LIPOPROTEIN"/>
    <property type="match status" value="1"/>
</dbReference>
<protein>
    <submittedName>
        <fullName evidence="2">Uncharacterized protein</fullName>
    </submittedName>
</protein>
<comment type="caution">
    <text evidence="2">The sequence shown here is derived from an EMBL/GenBank/DDBJ whole genome shotgun (WGS) entry which is preliminary data.</text>
</comment>
<dbReference type="AlphaFoldDB" id="A0AA38P1Z6"/>
<keyword evidence="1" id="KW-0732">Signal</keyword>
<proteinExistence type="predicted"/>
<reference evidence="2" key="1">
    <citation type="submission" date="2022-08" db="EMBL/GenBank/DDBJ databases">
        <authorList>
            <consortium name="DOE Joint Genome Institute"/>
            <person name="Min B."/>
            <person name="Riley R."/>
            <person name="Sierra-Patev S."/>
            <person name="Naranjo-Ortiz M."/>
            <person name="Looney B."/>
            <person name="Konkel Z."/>
            <person name="Slot J.C."/>
            <person name="Sakamoto Y."/>
            <person name="Steenwyk J.L."/>
            <person name="Rokas A."/>
            <person name="Carro J."/>
            <person name="Camarero S."/>
            <person name="Ferreira P."/>
            <person name="Molpeceres G."/>
            <person name="Ruiz-Duenas F.J."/>
            <person name="Serrano A."/>
            <person name="Henrissat B."/>
            <person name="Drula E."/>
            <person name="Hughes K.W."/>
            <person name="Mata J.L."/>
            <person name="Ishikawa N.K."/>
            <person name="Vargas-Isla R."/>
            <person name="Ushijima S."/>
            <person name="Smith C.A."/>
            <person name="Ahrendt S."/>
            <person name="Andreopoulos W."/>
            <person name="He G."/>
            <person name="Labutti K."/>
            <person name="Lipzen A."/>
            <person name="Ng V."/>
            <person name="Sandor L."/>
            <person name="Barry K."/>
            <person name="Martinez A.T."/>
            <person name="Xiao Y."/>
            <person name="Gibbons J.G."/>
            <person name="Terashima K."/>
            <person name="Hibbett D.S."/>
            <person name="Grigoriev I.V."/>
        </authorList>
    </citation>
    <scope>NUCLEOTIDE SEQUENCE</scope>
    <source>
        <strain evidence="2">TFB9207</strain>
    </source>
</reference>
<sequence length="141" mass="15320">MRFSIVFFIVWLVAVACAAPIPRPIPSAPASHVRRVVTSGTIRYSEKGLVESIPKGQGTPEGIRIRDKEKAVENALIKAIEGSTNLEPPKDPKFKWDWKQIQKGEEDTAEVTLVAGGLSYNKGGSVILSAVKVTQLPTHSD</sequence>
<name>A0AA38P1Z6_9AGAR</name>
<evidence type="ECO:0000313" key="2">
    <source>
        <dbReference type="EMBL" id="KAJ3834848.1"/>
    </source>
</evidence>
<dbReference type="EMBL" id="MU806478">
    <property type="protein sequence ID" value="KAJ3834848.1"/>
    <property type="molecule type" value="Genomic_DNA"/>
</dbReference>
<keyword evidence="3" id="KW-1185">Reference proteome</keyword>
<evidence type="ECO:0000256" key="1">
    <source>
        <dbReference type="SAM" id="SignalP"/>
    </source>
</evidence>
<accession>A0AA38P1Z6</accession>
<dbReference type="Proteomes" id="UP001163846">
    <property type="component" value="Unassembled WGS sequence"/>
</dbReference>